<feature type="domain" description="Nitroreductase" evidence="4">
    <location>
        <begin position="8"/>
        <end position="69"/>
    </location>
</feature>
<dbReference type="CDD" id="cd02150">
    <property type="entry name" value="nitroreductase"/>
    <property type="match status" value="1"/>
</dbReference>
<comment type="caution">
    <text evidence="5">The sequence shown here is derived from an EMBL/GenBank/DDBJ whole genome shotgun (WGS) entry which is preliminary data.</text>
</comment>
<evidence type="ECO:0000259" key="4">
    <source>
        <dbReference type="Pfam" id="PF00881"/>
    </source>
</evidence>
<name>A0A5C5YZ65_9BACT</name>
<reference evidence="5 6" key="1">
    <citation type="submission" date="2019-02" db="EMBL/GenBank/DDBJ databases">
        <title>Deep-cultivation of Planctomycetes and their phenomic and genomic characterization uncovers novel biology.</title>
        <authorList>
            <person name="Wiegand S."/>
            <person name="Jogler M."/>
            <person name="Boedeker C."/>
            <person name="Pinto D."/>
            <person name="Vollmers J."/>
            <person name="Rivas-Marin E."/>
            <person name="Kohn T."/>
            <person name="Peeters S.H."/>
            <person name="Heuer A."/>
            <person name="Rast P."/>
            <person name="Oberbeckmann S."/>
            <person name="Bunk B."/>
            <person name="Jeske O."/>
            <person name="Meyerdierks A."/>
            <person name="Storesund J.E."/>
            <person name="Kallscheuer N."/>
            <person name="Luecker S."/>
            <person name="Lage O.M."/>
            <person name="Pohl T."/>
            <person name="Merkel B.J."/>
            <person name="Hornburger P."/>
            <person name="Mueller R.-W."/>
            <person name="Bruemmer F."/>
            <person name="Labrenz M."/>
            <person name="Spormann A.M."/>
            <person name="Op Den Camp H."/>
            <person name="Overmann J."/>
            <person name="Amann R."/>
            <person name="Jetten M.S.M."/>
            <person name="Mascher T."/>
            <person name="Medema M.H."/>
            <person name="Devos D.P."/>
            <person name="Kaster A.-K."/>
            <person name="Ovreas L."/>
            <person name="Rohde M."/>
            <person name="Galperin M.Y."/>
            <person name="Jogler C."/>
        </authorList>
    </citation>
    <scope>NUCLEOTIDE SEQUENCE [LARGE SCALE GENOMIC DNA]</scope>
    <source>
        <strain evidence="5 6">CA13</strain>
    </source>
</reference>
<dbReference type="PANTHER" id="PTHR23026">
    <property type="entry name" value="NADPH NITROREDUCTASE"/>
    <property type="match status" value="1"/>
</dbReference>
<proteinExistence type="predicted"/>
<evidence type="ECO:0000256" key="1">
    <source>
        <dbReference type="ARBA" id="ARBA00022630"/>
    </source>
</evidence>
<dbReference type="AlphaFoldDB" id="A0A5C5YZ65"/>
<dbReference type="PANTHER" id="PTHR23026:SF90">
    <property type="entry name" value="IODOTYROSINE DEIODINASE 1"/>
    <property type="match status" value="1"/>
</dbReference>
<protein>
    <submittedName>
        <fullName evidence="5">NADPH-flavin oxidoreductase</fullName>
        <ecNumber evidence="5">1.6.99.-</ecNumber>
    </submittedName>
</protein>
<dbReference type="EMBL" id="SJPJ01000001">
    <property type="protein sequence ID" value="TWT80389.1"/>
    <property type="molecule type" value="Genomic_DNA"/>
</dbReference>
<dbReference type="InterPro" id="IPR029479">
    <property type="entry name" value="Nitroreductase"/>
</dbReference>
<dbReference type="OrthoDB" id="9812105at2"/>
<keyword evidence="1" id="KW-0285">Flavoprotein</keyword>
<keyword evidence="3 5" id="KW-0560">Oxidoreductase</keyword>
<keyword evidence="2" id="KW-0288">FMN</keyword>
<dbReference type="RefSeq" id="WP_146395418.1">
    <property type="nucleotide sequence ID" value="NZ_SJPJ01000001.1"/>
</dbReference>
<dbReference type="Proteomes" id="UP000315010">
    <property type="component" value="Unassembled WGS sequence"/>
</dbReference>
<feature type="domain" description="Nitroreductase" evidence="4">
    <location>
        <begin position="82"/>
        <end position="146"/>
    </location>
</feature>
<evidence type="ECO:0000256" key="2">
    <source>
        <dbReference type="ARBA" id="ARBA00022643"/>
    </source>
</evidence>
<dbReference type="InterPro" id="IPR050627">
    <property type="entry name" value="Nitroreductase/BluB"/>
</dbReference>
<dbReference type="Gene3D" id="3.40.109.10">
    <property type="entry name" value="NADH Oxidase"/>
    <property type="match status" value="1"/>
</dbReference>
<evidence type="ECO:0000256" key="3">
    <source>
        <dbReference type="ARBA" id="ARBA00023002"/>
    </source>
</evidence>
<evidence type="ECO:0000313" key="5">
    <source>
        <dbReference type="EMBL" id="TWT80389.1"/>
    </source>
</evidence>
<keyword evidence="6" id="KW-1185">Reference proteome</keyword>
<dbReference type="GO" id="GO:0016491">
    <property type="term" value="F:oxidoreductase activity"/>
    <property type="evidence" value="ECO:0007669"/>
    <property type="project" value="UniProtKB-KW"/>
</dbReference>
<dbReference type="Pfam" id="PF00881">
    <property type="entry name" value="Nitroreductase"/>
    <property type="match status" value="2"/>
</dbReference>
<evidence type="ECO:0000313" key="6">
    <source>
        <dbReference type="Proteomes" id="UP000315010"/>
    </source>
</evidence>
<dbReference type="InterPro" id="IPR000415">
    <property type="entry name" value="Nitroreductase-like"/>
</dbReference>
<accession>A0A5C5YZ65</accession>
<dbReference type="EC" id="1.6.99.-" evidence="5"/>
<dbReference type="SUPFAM" id="SSF55469">
    <property type="entry name" value="FMN-dependent nitroreductase-like"/>
    <property type="match status" value="1"/>
</dbReference>
<sequence>MEAIKALMTRRSIRSWTTEPITEQERKTIMEAAMNAPSAADARPWHFVTIDNPEVIKQFTQMGGTEMLKESTFMVLVCGDESKEIYPGFWPQDCSCAAQNMQLAAHDIGIGCVWIAIYPLQDRVETGRKILGIPQSITPFALLAMGVPNEVLAPEYRYDEERLHQNKW</sequence>
<gene>
    <name evidence="5" type="primary">frp</name>
    <name evidence="5" type="ORF">CA13_18040</name>
</gene>
<organism evidence="5 6">
    <name type="scientific">Novipirellula herctigrandis</name>
    <dbReference type="NCBI Taxonomy" id="2527986"/>
    <lineage>
        <taxon>Bacteria</taxon>
        <taxon>Pseudomonadati</taxon>
        <taxon>Planctomycetota</taxon>
        <taxon>Planctomycetia</taxon>
        <taxon>Pirellulales</taxon>
        <taxon>Pirellulaceae</taxon>
        <taxon>Novipirellula</taxon>
    </lineage>
</organism>